<organism evidence="1">
    <name type="scientific">marine sediment metagenome</name>
    <dbReference type="NCBI Taxonomy" id="412755"/>
    <lineage>
        <taxon>unclassified sequences</taxon>
        <taxon>metagenomes</taxon>
        <taxon>ecological metagenomes</taxon>
    </lineage>
</organism>
<name>A0A0F9MEW7_9ZZZZ</name>
<protein>
    <submittedName>
        <fullName evidence="1">Uncharacterized protein</fullName>
    </submittedName>
</protein>
<dbReference type="EMBL" id="LAZR01004747">
    <property type="protein sequence ID" value="KKN05910.1"/>
    <property type="molecule type" value="Genomic_DNA"/>
</dbReference>
<gene>
    <name evidence="1" type="ORF">LCGC14_1082390</name>
</gene>
<sequence length="84" mass="10392">MKYYHREDIKFPYKFVMGSGRERVTSEERKEVLEWVRENCGSYSKDHIYWGLKDRIAEPRWIDSDPEIYFKTEKYATAFKLRWT</sequence>
<proteinExistence type="predicted"/>
<comment type="caution">
    <text evidence="1">The sequence shown here is derived from an EMBL/GenBank/DDBJ whole genome shotgun (WGS) entry which is preliminary data.</text>
</comment>
<accession>A0A0F9MEW7</accession>
<reference evidence="1" key="1">
    <citation type="journal article" date="2015" name="Nature">
        <title>Complex archaea that bridge the gap between prokaryotes and eukaryotes.</title>
        <authorList>
            <person name="Spang A."/>
            <person name="Saw J.H."/>
            <person name="Jorgensen S.L."/>
            <person name="Zaremba-Niedzwiedzka K."/>
            <person name="Martijn J."/>
            <person name="Lind A.E."/>
            <person name="van Eijk R."/>
            <person name="Schleper C."/>
            <person name="Guy L."/>
            <person name="Ettema T.J."/>
        </authorList>
    </citation>
    <scope>NUCLEOTIDE SEQUENCE</scope>
</reference>
<dbReference type="AlphaFoldDB" id="A0A0F9MEW7"/>
<evidence type="ECO:0000313" key="1">
    <source>
        <dbReference type="EMBL" id="KKN05910.1"/>
    </source>
</evidence>